<dbReference type="InterPro" id="IPR017972">
    <property type="entry name" value="Cyt_P450_CS"/>
</dbReference>
<dbReference type="Proteomes" id="UP000007801">
    <property type="component" value="Unassembled WGS sequence"/>
</dbReference>
<dbReference type="STRING" id="7217.B3MD37"/>
<name>B3MD37_DROAN</name>
<keyword evidence="13" id="KW-0472">Membrane</keyword>
<keyword evidence="10 15" id="KW-0560">Oxidoreductase</keyword>
<comment type="similarity">
    <text evidence="5 15">Belongs to the cytochrome P450 family.</text>
</comment>
<dbReference type="GO" id="GO:0004497">
    <property type="term" value="F:monooxygenase activity"/>
    <property type="evidence" value="ECO:0007669"/>
    <property type="project" value="UniProtKB-KW"/>
</dbReference>
<dbReference type="InParanoid" id="B3MD37"/>
<dbReference type="AlphaFoldDB" id="B3MD37"/>
<dbReference type="eggNOG" id="KOG0158">
    <property type="taxonomic scope" value="Eukaryota"/>
</dbReference>
<keyword evidence="8" id="KW-0256">Endoplasmic reticulum</keyword>
<evidence type="ECO:0000256" key="10">
    <source>
        <dbReference type="ARBA" id="ARBA00023002"/>
    </source>
</evidence>
<dbReference type="EMBL" id="CH902619">
    <property type="protein sequence ID" value="EDV36352.1"/>
    <property type="molecule type" value="Genomic_DNA"/>
</dbReference>
<evidence type="ECO:0000256" key="12">
    <source>
        <dbReference type="ARBA" id="ARBA00023033"/>
    </source>
</evidence>
<dbReference type="OMA" id="RRKDNEF"/>
<dbReference type="OrthoDB" id="2789670at2759"/>
<evidence type="ECO:0000256" key="6">
    <source>
        <dbReference type="ARBA" id="ARBA00022617"/>
    </source>
</evidence>
<dbReference type="PhylomeDB" id="B3MD37"/>
<dbReference type="GO" id="GO:0005506">
    <property type="term" value="F:iron ion binding"/>
    <property type="evidence" value="ECO:0007669"/>
    <property type="project" value="InterPro"/>
</dbReference>
<dbReference type="InterPro" id="IPR036396">
    <property type="entry name" value="Cyt_P450_sf"/>
</dbReference>
<dbReference type="CTD" id="36412"/>
<protein>
    <submittedName>
        <fullName evidence="16">Uncharacterized protein</fullName>
    </submittedName>
</protein>
<dbReference type="PROSITE" id="PS00086">
    <property type="entry name" value="CYTOCHROME_P450"/>
    <property type="match status" value="1"/>
</dbReference>
<evidence type="ECO:0000313" key="17">
    <source>
        <dbReference type="Proteomes" id="UP000007801"/>
    </source>
</evidence>
<dbReference type="Pfam" id="PF00067">
    <property type="entry name" value="p450"/>
    <property type="match status" value="1"/>
</dbReference>
<dbReference type="FunCoup" id="B3MD37">
    <property type="interactions" value="21"/>
</dbReference>
<dbReference type="PANTHER" id="PTHR24292">
    <property type="entry name" value="CYTOCHROME P450"/>
    <property type="match status" value="1"/>
</dbReference>
<comment type="function">
    <text evidence="2">May be involved in the metabolism of insect hormones and in the breakdown of synthetic insecticides.</text>
</comment>
<gene>
    <name evidence="16" type="primary">Dana\GF12005</name>
    <name evidence="16" type="synonym">dana_GLEANR_12018</name>
    <name evidence="16" type="ORF">GF12005</name>
</gene>
<evidence type="ECO:0000313" key="16">
    <source>
        <dbReference type="EMBL" id="EDV36352.1"/>
    </source>
</evidence>
<keyword evidence="6 14" id="KW-0349">Heme</keyword>
<proteinExistence type="inferred from homology"/>
<dbReference type="GO" id="GO:0020037">
    <property type="term" value="F:heme binding"/>
    <property type="evidence" value="ECO:0007669"/>
    <property type="project" value="InterPro"/>
</dbReference>
<evidence type="ECO:0000256" key="13">
    <source>
        <dbReference type="ARBA" id="ARBA00023136"/>
    </source>
</evidence>
<dbReference type="PRINTS" id="PR00463">
    <property type="entry name" value="EP450I"/>
</dbReference>
<dbReference type="FunFam" id="1.10.630.10:FF:000042">
    <property type="entry name" value="Cytochrome P450"/>
    <property type="match status" value="1"/>
</dbReference>
<evidence type="ECO:0000256" key="5">
    <source>
        <dbReference type="ARBA" id="ARBA00010617"/>
    </source>
</evidence>
<dbReference type="PANTHER" id="PTHR24292:SF54">
    <property type="entry name" value="CYP9F3-RELATED"/>
    <property type="match status" value="1"/>
</dbReference>
<dbReference type="InterPro" id="IPR002401">
    <property type="entry name" value="Cyt_P450_E_grp-I"/>
</dbReference>
<dbReference type="GeneID" id="6494863"/>
<evidence type="ECO:0000256" key="11">
    <source>
        <dbReference type="ARBA" id="ARBA00023004"/>
    </source>
</evidence>
<evidence type="ECO:0000256" key="8">
    <source>
        <dbReference type="ARBA" id="ARBA00022824"/>
    </source>
</evidence>
<keyword evidence="17" id="KW-1185">Reference proteome</keyword>
<dbReference type="InterPro" id="IPR001128">
    <property type="entry name" value="Cyt_P450"/>
</dbReference>
<evidence type="ECO:0000256" key="15">
    <source>
        <dbReference type="RuleBase" id="RU000461"/>
    </source>
</evidence>
<dbReference type="KEGG" id="dan:6494863"/>
<feature type="binding site" description="axial binding residue" evidence="14">
    <location>
        <position position="462"/>
    </location>
    <ligand>
        <name>heme</name>
        <dbReference type="ChEBI" id="CHEBI:30413"/>
    </ligand>
    <ligandPart>
        <name>Fe</name>
        <dbReference type="ChEBI" id="CHEBI:18248"/>
    </ligandPart>
</feature>
<dbReference type="GO" id="GO:0016705">
    <property type="term" value="F:oxidoreductase activity, acting on paired donors, with incorporation or reduction of molecular oxygen"/>
    <property type="evidence" value="ECO:0007669"/>
    <property type="project" value="InterPro"/>
</dbReference>
<evidence type="ECO:0000256" key="14">
    <source>
        <dbReference type="PIRSR" id="PIRSR602401-1"/>
    </source>
</evidence>
<evidence type="ECO:0000256" key="1">
    <source>
        <dbReference type="ARBA" id="ARBA00001971"/>
    </source>
</evidence>
<dbReference type="SUPFAM" id="SSF48264">
    <property type="entry name" value="Cytochrome P450"/>
    <property type="match status" value="1"/>
</dbReference>
<sequence length="518" mass="60586">MDQWTVALALFILLLVWFYKWSVSKYNVFLERGVAFEKPKPLLGNIPLKGMIGRLAVLKEMINLHMRHNGRPVYGIYALRDAIFFIRDPELIKLIGITKFDHFVNHNAMHNNMQESILAKSLISLRDGSWREMRNILSPAFTGSKIRVMYALIHDCSKEGVLYIKEQLKKQATIDLEMKDYFMRFANDVIATVAFGLNVNSFRRKDSEFFQIGQSLSNRTGWEVVKAILFSLMPRLMKLLRVEVMDSKNIEYFTSLVKVAMKYRKEHNVVRPDMIHLLMEAKQQRHDQLQDLSKDSRYYVEFTDEDLLAQCLLFFFAGFEIISTSLTFLTYELCQNPAVQQRLYEEILTERQDLMDEPLTYDRLMKMEYMDMVVLEGLRKWPPAIATDRECSEDIDLFSERSEKLFSARKGDKLQIPIFSIHHDPENFSDPESFDPERFNEERRSEIKPCTFLPFGLGPRNCIGNRMALMEIKSIVYKLLLNFELLAAEKTSSDLLEDIKGHGLKPKDGFWLKLKPRS</sequence>
<evidence type="ECO:0000256" key="7">
    <source>
        <dbReference type="ARBA" id="ARBA00022723"/>
    </source>
</evidence>
<keyword evidence="9" id="KW-0492">Microsome</keyword>
<dbReference type="CDD" id="cd11056">
    <property type="entry name" value="CYP6-like"/>
    <property type="match status" value="1"/>
</dbReference>
<evidence type="ECO:0000256" key="2">
    <source>
        <dbReference type="ARBA" id="ARBA00003690"/>
    </source>
</evidence>
<comment type="subcellular location">
    <subcellularLocation>
        <location evidence="4">Endoplasmic reticulum membrane</location>
        <topology evidence="4">Peripheral membrane protein</topology>
    </subcellularLocation>
    <subcellularLocation>
        <location evidence="3">Microsome membrane</location>
        <topology evidence="3">Peripheral membrane protein</topology>
    </subcellularLocation>
</comment>
<accession>B3MD37</accession>
<keyword evidence="7 14" id="KW-0479">Metal-binding</keyword>
<dbReference type="Gene3D" id="1.10.630.10">
    <property type="entry name" value="Cytochrome P450"/>
    <property type="match status" value="1"/>
</dbReference>
<dbReference type="HOGENOM" id="CLU_001570_5_2_1"/>
<reference evidence="16 17" key="1">
    <citation type="journal article" date="2007" name="Nature">
        <title>Evolution of genes and genomes on the Drosophila phylogeny.</title>
        <authorList>
            <consortium name="Drosophila 12 Genomes Consortium"/>
            <person name="Clark A.G."/>
            <person name="Eisen M.B."/>
            <person name="Smith D.R."/>
            <person name="Bergman C.M."/>
            <person name="Oliver B."/>
            <person name="Markow T.A."/>
            <person name="Kaufman T.C."/>
            <person name="Kellis M."/>
            <person name="Gelbart W."/>
            <person name="Iyer V.N."/>
            <person name="Pollard D.A."/>
            <person name="Sackton T.B."/>
            <person name="Larracuente A.M."/>
            <person name="Singh N.D."/>
            <person name="Abad J.P."/>
            <person name="Abt D.N."/>
            <person name="Adryan B."/>
            <person name="Aguade M."/>
            <person name="Akashi H."/>
            <person name="Anderson W.W."/>
            <person name="Aquadro C.F."/>
            <person name="Ardell D.H."/>
            <person name="Arguello R."/>
            <person name="Artieri C.G."/>
            <person name="Barbash D.A."/>
            <person name="Barker D."/>
            <person name="Barsanti P."/>
            <person name="Batterham P."/>
            <person name="Batzoglou S."/>
            <person name="Begun D."/>
            <person name="Bhutkar A."/>
            <person name="Blanco E."/>
            <person name="Bosak S.A."/>
            <person name="Bradley R.K."/>
            <person name="Brand A.D."/>
            <person name="Brent M.R."/>
            <person name="Brooks A.N."/>
            <person name="Brown R.H."/>
            <person name="Butlin R.K."/>
            <person name="Caggese C."/>
            <person name="Calvi B.R."/>
            <person name="Bernardo de Carvalho A."/>
            <person name="Caspi A."/>
            <person name="Castrezana S."/>
            <person name="Celniker S.E."/>
            <person name="Chang J.L."/>
            <person name="Chapple C."/>
            <person name="Chatterji S."/>
            <person name="Chinwalla A."/>
            <person name="Civetta A."/>
            <person name="Clifton S.W."/>
            <person name="Comeron J.M."/>
            <person name="Costello J.C."/>
            <person name="Coyne J.A."/>
            <person name="Daub J."/>
            <person name="David R.G."/>
            <person name="Delcher A.L."/>
            <person name="Delehaunty K."/>
            <person name="Do C.B."/>
            <person name="Ebling H."/>
            <person name="Edwards K."/>
            <person name="Eickbush T."/>
            <person name="Evans J.D."/>
            <person name="Filipski A."/>
            <person name="Findeiss S."/>
            <person name="Freyhult E."/>
            <person name="Fulton L."/>
            <person name="Fulton R."/>
            <person name="Garcia A.C."/>
            <person name="Gardiner A."/>
            <person name="Garfield D.A."/>
            <person name="Garvin B.E."/>
            <person name="Gibson G."/>
            <person name="Gilbert D."/>
            <person name="Gnerre S."/>
            <person name="Godfrey J."/>
            <person name="Good R."/>
            <person name="Gotea V."/>
            <person name="Gravely B."/>
            <person name="Greenberg A.J."/>
            <person name="Griffiths-Jones S."/>
            <person name="Gross S."/>
            <person name="Guigo R."/>
            <person name="Gustafson E.A."/>
            <person name="Haerty W."/>
            <person name="Hahn M.W."/>
            <person name="Halligan D.L."/>
            <person name="Halpern A.L."/>
            <person name="Halter G.M."/>
            <person name="Han M.V."/>
            <person name="Heger A."/>
            <person name="Hillier L."/>
            <person name="Hinrichs A.S."/>
            <person name="Holmes I."/>
            <person name="Hoskins R.A."/>
            <person name="Hubisz M.J."/>
            <person name="Hultmark D."/>
            <person name="Huntley M.A."/>
            <person name="Jaffe D.B."/>
            <person name="Jagadeeshan S."/>
            <person name="Jeck W.R."/>
            <person name="Johnson J."/>
            <person name="Jones C.D."/>
            <person name="Jordan W.C."/>
            <person name="Karpen G.H."/>
            <person name="Kataoka E."/>
            <person name="Keightley P.D."/>
            <person name="Kheradpour P."/>
            <person name="Kirkness E.F."/>
            <person name="Koerich L.B."/>
            <person name="Kristiansen K."/>
            <person name="Kudrna D."/>
            <person name="Kulathinal R.J."/>
            <person name="Kumar S."/>
            <person name="Kwok R."/>
            <person name="Lander E."/>
            <person name="Langley C.H."/>
            <person name="Lapoint R."/>
            <person name="Lazzaro B.P."/>
            <person name="Lee S.J."/>
            <person name="Levesque L."/>
            <person name="Li R."/>
            <person name="Lin C.F."/>
            <person name="Lin M.F."/>
            <person name="Lindblad-Toh K."/>
            <person name="Llopart A."/>
            <person name="Long M."/>
            <person name="Low L."/>
            <person name="Lozovsky E."/>
            <person name="Lu J."/>
            <person name="Luo M."/>
            <person name="Machado C.A."/>
            <person name="Makalowski W."/>
            <person name="Marzo M."/>
            <person name="Matsuda M."/>
            <person name="Matzkin L."/>
            <person name="McAllister B."/>
            <person name="McBride C.S."/>
            <person name="McKernan B."/>
            <person name="McKernan K."/>
            <person name="Mendez-Lago M."/>
            <person name="Minx P."/>
            <person name="Mollenhauer M.U."/>
            <person name="Montooth K."/>
            <person name="Mount S.M."/>
            <person name="Mu X."/>
            <person name="Myers E."/>
            <person name="Negre B."/>
            <person name="Newfeld S."/>
            <person name="Nielsen R."/>
            <person name="Noor M.A."/>
            <person name="O'Grady P."/>
            <person name="Pachter L."/>
            <person name="Papaceit M."/>
            <person name="Parisi M.J."/>
            <person name="Parisi M."/>
            <person name="Parts L."/>
            <person name="Pedersen J.S."/>
            <person name="Pesole G."/>
            <person name="Phillippy A.M."/>
            <person name="Ponting C.P."/>
            <person name="Pop M."/>
            <person name="Porcelli D."/>
            <person name="Powell J.R."/>
            <person name="Prohaska S."/>
            <person name="Pruitt K."/>
            <person name="Puig M."/>
            <person name="Quesneville H."/>
            <person name="Ram K.R."/>
            <person name="Rand D."/>
            <person name="Rasmussen M.D."/>
            <person name="Reed L.K."/>
            <person name="Reenan R."/>
            <person name="Reily A."/>
            <person name="Remington K.A."/>
            <person name="Rieger T.T."/>
            <person name="Ritchie M.G."/>
            <person name="Robin C."/>
            <person name="Rogers Y.H."/>
            <person name="Rohde C."/>
            <person name="Rozas J."/>
            <person name="Rubenfield M.J."/>
            <person name="Ruiz A."/>
            <person name="Russo S."/>
            <person name="Salzberg S.L."/>
            <person name="Sanchez-Gracia A."/>
            <person name="Saranga D.J."/>
            <person name="Sato H."/>
            <person name="Schaeffer S.W."/>
            <person name="Schatz M.C."/>
            <person name="Schlenke T."/>
            <person name="Schwartz R."/>
            <person name="Segarra C."/>
            <person name="Singh R.S."/>
            <person name="Sirot L."/>
            <person name="Sirota M."/>
            <person name="Sisneros N.B."/>
            <person name="Smith C.D."/>
            <person name="Smith T.F."/>
            <person name="Spieth J."/>
            <person name="Stage D.E."/>
            <person name="Stark A."/>
            <person name="Stephan W."/>
            <person name="Strausberg R.L."/>
            <person name="Strempel S."/>
            <person name="Sturgill D."/>
            <person name="Sutton G."/>
            <person name="Sutton G.G."/>
            <person name="Tao W."/>
            <person name="Teichmann S."/>
            <person name="Tobari Y.N."/>
            <person name="Tomimura Y."/>
            <person name="Tsolas J.M."/>
            <person name="Valente V.L."/>
            <person name="Venter E."/>
            <person name="Venter J.C."/>
            <person name="Vicario S."/>
            <person name="Vieira F.G."/>
            <person name="Vilella A.J."/>
            <person name="Villasante A."/>
            <person name="Walenz B."/>
            <person name="Wang J."/>
            <person name="Wasserman M."/>
            <person name="Watts T."/>
            <person name="Wilson D."/>
            <person name="Wilson R.K."/>
            <person name="Wing R.A."/>
            <person name="Wolfner M.F."/>
            <person name="Wong A."/>
            <person name="Wong G.K."/>
            <person name="Wu C.I."/>
            <person name="Wu G."/>
            <person name="Yamamoto D."/>
            <person name="Yang H.P."/>
            <person name="Yang S.P."/>
            <person name="Yorke J.A."/>
            <person name="Yoshida K."/>
            <person name="Zdobnov E."/>
            <person name="Zhang P."/>
            <person name="Zhang Y."/>
            <person name="Zimin A.V."/>
            <person name="Baldwin J."/>
            <person name="Abdouelleil A."/>
            <person name="Abdulkadir J."/>
            <person name="Abebe A."/>
            <person name="Abera B."/>
            <person name="Abreu J."/>
            <person name="Acer S.C."/>
            <person name="Aftuck L."/>
            <person name="Alexander A."/>
            <person name="An P."/>
            <person name="Anderson E."/>
            <person name="Anderson S."/>
            <person name="Arachi H."/>
            <person name="Azer M."/>
            <person name="Bachantsang P."/>
            <person name="Barry A."/>
            <person name="Bayul T."/>
            <person name="Berlin A."/>
            <person name="Bessette D."/>
            <person name="Bloom T."/>
            <person name="Blye J."/>
            <person name="Boguslavskiy L."/>
            <person name="Bonnet C."/>
            <person name="Boukhgalter B."/>
            <person name="Bourzgui I."/>
            <person name="Brown A."/>
            <person name="Cahill P."/>
            <person name="Channer S."/>
            <person name="Cheshatsang Y."/>
            <person name="Chuda L."/>
            <person name="Citroen M."/>
            <person name="Collymore A."/>
            <person name="Cooke P."/>
            <person name="Costello M."/>
            <person name="D'Aco K."/>
            <person name="Daza R."/>
            <person name="De Haan G."/>
            <person name="DeGray S."/>
            <person name="DeMaso C."/>
            <person name="Dhargay N."/>
            <person name="Dooley K."/>
            <person name="Dooley E."/>
            <person name="Doricent M."/>
            <person name="Dorje P."/>
            <person name="Dorjee K."/>
            <person name="Dupes A."/>
            <person name="Elong R."/>
            <person name="Falk J."/>
            <person name="Farina A."/>
            <person name="Faro S."/>
            <person name="Ferguson D."/>
            <person name="Fisher S."/>
            <person name="Foley C.D."/>
            <person name="Franke A."/>
            <person name="Friedrich D."/>
            <person name="Gadbois L."/>
            <person name="Gearin G."/>
            <person name="Gearin C.R."/>
            <person name="Giannoukos G."/>
            <person name="Goode T."/>
            <person name="Graham J."/>
            <person name="Grandbois E."/>
            <person name="Grewal S."/>
            <person name="Gyaltsen K."/>
            <person name="Hafez N."/>
            <person name="Hagos B."/>
            <person name="Hall J."/>
            <person name="Henson C."/>
            <person name="Hollinger A."/>
            <person name="Honan T."/>
            <person name="Huard M.D."/>
            <person name="Hughes L."/>
            <person name="Hurhula B."/>
            <person name="Husby M.E."/>
            <person name="Kamat A."/>
            <person name="Kanga B."/>
            <person name="Kashin S."/>
            <person name="Khazanovich D."/>
            <person name="Kisner P."/>
            <person name="Lance K."/>
            <person name="Lara M."/>
            <person name="Lee W."/>
            <person name="Lennon N."/>
            <person name="Letendre F."/>
            <person name="LeVine R."/>
            <person name="Lipovsky A."/>
            <person name="Liu X."/>
            <person name="Liu J."/>
            <person name="Liu S."/>
            <person name="Lokyitsang T."/>
            <person name="Lokyitsang Y."/>
            <person name="Lubonja R."/>
            <person name="Lui A."/>
            <person name="MacDonald P."/>
            <person name="Magnisalis V."/>
            <person name="Maru K."/>
            <person name="Matthews C."/>
            <person name="McCusker W."/>
            <person name="McDonough S."/>
            <person name="Mehta T."/>
            <person name="Meldrim J."/>
            <person name="Meneus L."/>
            <person name="Mihai O."/>
            <person name="Mihalev A."/>
            <person name="Mihova T."/>
            <person name="Mittelman R."/>
            <person name="Mlenga V."/>
            <person name="Montmayeur A."/>
            <person name="Mulrain L."/>
            <person name="Navidi A."/>
            <person name="Naylor J."/>
            <person name="Negash T."/>
            <person name="Nguyen T."/>
            <person name="Nguyen N."/>
            <person name="Nicol R."/>
            <person name="Norbu C."/>
            <person name="Norbu N."/>
            <person name="Novod N."/>
            <person name="O'Neill B."/>
            <person name="Osman S."/>
            <person name="Markiewicz E."/>
            <person name="Oyono O.L."/>
            <person name="Patti C."/>
            <person name="Phunkhang P."/>
            <person name="Pierre F."/>
            <person name="Priest M."/>
            <person name="Raghuraman S."/>
            <person name="Rege F."/>
            <person name="Reyes R."/>
            <person name="Rise C."/>
            <person name="Rogov P."/>
            <person name="Ross K."/>
            <person name="Ryan E."/>
            <person name="Settipalli S."/>
            <person name="Shea T."/>
            <person name="Sherpa N."/>
            <person name="Shi L."/>
            <person name="Shih D."/>
            <person name="Sparrow T."/>
            <person name="Spaulding J."/>
            <person name="Stalker J."/>
            <person name="Stange-Thomann N."/>
            <person name="Stavropoulos S."/>
            <person name="Stone C."/>
            <person name="Strader C."/>
            <person name="Tesfaye S."/>
            <person name="Thomson T."/>
            <person name="Thoulutsang Y."/>
            <person name="Thoulutsang D."/>
            <person name="Topham K."/>
            <person name="Topping I."/>
            <person name="Tsamla T."/>
            <person name="Vassiliev H."/>
            <person name="Vo A."/>
            <person name="Wangchuk T."/>
            <person name="Wangdi T."/>
            <person name="Weiand M."/>
            <person name="Wilkinson J."/>
            <person name="Wilson A."/>
            <person name="Yadav S."/>
            <person name="Young G."/>
            <person name="Yu Q."/>
            <person name="Zembek L."/>
            <person name="Zhong D."/>
            <person name="Zimmer A."/>
            <person name="Zwirko Z."/>
            <person name="Jaffe D.B."/>
            <person name="Alvarez P."/>
            <person name="Brockman W."/>
            <person name="Butler J."/>
            <person name="Chin C."/>
            <person name="Gnerre S."/>
            <person name="Grabherr M."/>
            <person name="Kleber M."/>
            <person name="Mauceli E."/>
            <person name="MacCallum I."/>
        </authorList>
    </citation>
    <scope>NUCLEOTIDE SEQUENCE [LARGE SCALE GENOMIC DNA]</scope>
    <source>
        <strain evidence="17">Tucson 14024-0371.13</strain>
    </source>
</reference>
<keyword evidence="12 15" id="KW-0503">Monooxygenase</keyword>
<dbReference type="PRINTS" id="PR00385">
    <property type="entry name" value="P450"/>
</dbReference>
<evidence type="ECO:0000256" key="4">
    <source>
        <dbReference type="ARBA" id="ARBA00004406"/>
    </source>
</evidence>
<dbReference type="InterPro" id="IPR050476">
    <property type="entry name" value="Insect_CytP450_Detox"/>
</dbReference>
<dbReference type="GO" id="GO:0005789">
    <property type="term" value="C:endoplasmic reticulum membrane"/>
    <property type="evidence" value="ECO:0007669"/>
    <property type="project" value="UniProtKB-SubCell"/>
</dbReference>
<keyword evidence="11 14" id="KW-0408">Iron</keyword>
<evidence type="ECO:0000256" key="3">
    <source>
        <dbReference type="ARBA" id="ARBA00004174"/>
    </source>
</evidence>
<evidence type="ECO:0000256" key="9">
    <source>
        <dbReference type="ARBA" id="ARBA00022848"/>
    </source>
</evidence>
<organism evidence="16 17">
    <name type="scientific">Drosophila ananassae</name>
    <name type="common">Fruit fly</name>
    <dbReference type="NCBI Taxonomy" id="7217"/>
    <lineage>
        <taxon>Eukaryota</taxon>
        <taxon>Metazoa</taxon>
        <taxon>Ecdysozoa</taxon>
        <taxon>Arthropoda</taxon>
        <taxon>Hexapoda</taxon>
        <taxon>Insecta</taxon>
        <taxon>Pterygota</taxon>
        <taxon>Neoptera</taxon>
        <taxon>Endopterygota</taxon>
        <taxon>Diptera</taxon>
        <taxon>Brachycera</taxon>
        <taxon>Muscomorpha</taxon>
        <taxon>Ephydroidea</taxon>
        <taxon>Drosophilidae</taxon>
        <taxon>Drosophila</taxon>
        <taxon>Sophophora</taxon>
    </lineage>
</organism>
<comment type="cofactor">
    <cofactor evidence="1 14">
        <name>heme</name>
        <dbReference type="ChEBI" id="CHEBI:30413"/>
    </cofactor>
</comment>